<evidence type="ECO:0000313" key="4">
    <source>
        <dbReference type="Proteomes" id="UP001341281"/>
    </source>
</evidence>
<dbReference type="Proteomes" id="UP001341281">
    <property type="component" value="Chromosome 02"/>
</dbReference>
<organism evidence="3 4">
    <name type="scientific">Paspalum notatum var. saurae</name>
    <dbReference type="NCBI Taxonomy" id="547442"/>
    <lineage>
        <taxon>Eukaryota</taxon>
        <taxon>Viridiplantae</taxon>
        <taxon>Streptophyta</taxon>
        <taxon>Embryophyta</taxon>
        <taxon>Tracheophyta</taxon>
        <taxon>Spermatophyta</taxon>
        <taxon>Magnoliopsida</taxon>
        <taxon>Liliopsida</taxon>
        <taxon>Poales</taxon>
        <taxon>Poaceae</taxon>
        <taxon>PACMAD clade</taxon>
        <taxon>Panicoideae</taxon>
        <taxon>Andropogonodae</taxon>
        <taxon>Paspaleae</taxon>
        <taxon>Paspalinae</taxon>
        <taxon>Paspalum</taxon>
    </lineage>
</organism>
<proteinExistence type="predicted"/>
<dbReference type="Pfam" id="PF20241">
    <property type="entry name" value="DUF6598"/>
    <property type="match status" value="1"/>
</dbReference>
<evidence type="ECO:0000259" key="2">
    <source>
        <dbReference type="Pfam" id="PF20241"/>
    </source>
</evidence>
<dbReference type="PANTHER" id="PTHR33065:SF177">
    <property type="entry name" value="OS08G0141000 PROTEIN"/>
    <property type="match status" value="1"/>
</dbReference>
<feature type="domain" description="DUF6598" evidence="2">
    <location>
        <begin position="141"/>
        <end position="382"/>
    </location>
</feature>
<keyword evidence="4" id="KW-1185">Reference proteome</keyword>
<protein>
    <recommendedName>
        <fullName evidence="2">DUF6598 domain-containing protein</fullName>
    </recommendedName>
</protein>
<dbReference type="PANTHER" id="PTHR33065">
    <property type="entry name" value="OS07G0486400 PROTEIN"/>
    <property type="match status" value="1"/>
</dbReference>
<sequence>MDLRGRRRREIQTKIETHHKQVSSVSPIITPQEKERQEQEREERIAMMARVAAEFKAEWDKNEAVWRAEAMAMRERIEAGEDPEYVRNYSDLAAQAAEFRDTWNEMYSPYFGCFEETTKIPNMPFTYKKPGRNQSATTPTTLQIISLKVARIRGGLQWPFHVFGMVAIRDMVDHKRNIIFDRPRHCCQILTQEVPYLQLTGPTRAIVVDNSVTFEVDLKVKGATESEDECLSFLAASYTDFFESLKSRLLKRQYAGKLGTLEFELGSMVYSVEATISVRVTSGSWPDGFRAQFSASTESLGDAEIILLDSGDDKVPVVGHLGSIKLSRCVVTVESDGLLRFSVKAWKGDDIVARRKKAFKAKRAGPSVGTLDIGFCTMSVNIAWSLISTWY</sequence>
<accession>A0AAQ3WG92</accession>
<gene>
    <name evidence="3" type="ORF">U9M48_010407</name>
</gene>
<reference evidence="3 4" key="1">
    <citation type="submission" date="2024-02" db="EMBL/GenBank/DDBJ databases">
        <title>High-quality chromosome-scale genome assembly of Pensacola bahiagrass (Paspalum notatum Flugge var. saurae).</title>
        <authorList>
            <person name="Vega J.M."/>
            <person name="Podio M."/>
            <person name="Orjuela J."/>
            <person name="Siena L.A."/>
            <person name="Pessino S.C."/>
            <person name="Combes M.C."/>
            <person name="Mariac C."/>
            <person name="Albertini E."/>
            <person name="Pupilli F."/>
            <person name="Ortiz J.P.A."/>
            <person name="Leblanc O."/>
        </authorList>
    </citation>
    <scope>NUCLEOTIDE SEQUENCE [LARGE SCALE GENOMIC DNA]</scope>
    <source>
        <strain evidence="3">R1</strain>
        <tissue evidence="3">Leaf</tissue>
    </source>
</reference>
<name>A0AAQ3WG92_PASNO</name>
<feature type="region of interest" description="Disordered" evidence="1">
    <location>
        <begin position="13"/>
        <end position="39"/>
    </location>
</feature>
<dbReference type="AlphaFoldDB" id="A0AAQ3WG92"/>
<dbReference type="InterPro" id="IPR046533">
    <property type="entry name" value="DUF6598"/>
</dbReference>
<dbReference type="EMBL" id="CP144746">
    <property type="protein sequence ID" value="WVZ60371.1"/>
    <property type="molecule type" value="Genomic_DNA"/>
</dbReference>
<evidence type="ECO:0000313" key="3">
    <source>
        <dbReference type="EMBL" id="WVZ60371.1"/>
    </source>
</evidence>
<evidence type="ECO:0000256" key="1">
    <source>
        <dbReference type="SAM" id="MobiDB-lite"/>
    </source>
</evidence>